<dbReference type="UniPathway" id="UPA00031">
    <property type="reaction ID" value="UER00014"/>
</dbReference>
<dbReference type="InterPro" id="IPR022695">
    <property type="entry name" value="Histidinol_DH_monofunct"/>
</dbReference>
<gene>
    <name evidence="12 19" type="primary">hisD</name>
    <name evidence="19" type="ORF">FE810_15270</name>
</gene>
<dbReference type="Gene3D" id="3.40.50.1980">
    <property type="entry name" value="Nitrogenase molybdenum iron protein domain"/>
    <property type="match status" value="2"/>
</dbReference>
<keyword evidence="6 12" id="KW-0479">Metal-binding</keyword>
<dbReference type="InterPro" id="IPR016161">
    <property type="entry name" value="Ald_DH/histidinol_DH"/>
</dbReference>
<evidence type="ECO:0000256" key="9">
    <source>
        <dbReference type="ARBA" id="ARBA00023027"/>
    </source>
</evidence>
<evidence type="ECO:0000256" key="6">
    <source>
        <dbReference type="ARBA" id="ARBA00022723"/>
    </source>
</evidence>
<sequence length="451" mass="48076">MFIWQQLSKSQQVDALARPAISDSDTLEQGVKRIINAVAENGDTALFDFTKNFDGVALDDLRLAKSQFQLAEQALSQSRKDAINTAYQQIKTFHSAQRFQDIDVETRPGVRCQLKSEAIESVGLYIPAGSAPLPSTVLMLGVPAQLAGCERVVLVCPPDKNGKLANEIIYAASICGIDEIYRIGGAQAIAALALGTQTIAAVNKVFGPGNKYVTEAKKQLSQSVPGFAIDMPAGPSELLVIADKGANPVFVAADLLSQAEHGTDSQVILLSDDEATINAVAEQLQLQLETLSRKDIAKKALAQSRLILCADIDEAALVSNLYGPEHLSLQVRDTDTLLSKVRNAGSVFVGDYSPESAGDYASGTNHVLPTYGYSKVASSLSLADFSRRYTVQTLTKYGLQSLAQTIVELTDAEGLDAHQRAVTLRVGNGNSDSIGGIECDESSVQDKGDVA</sequence>
<evidence type="ECO:0000313" key="19">
    <source>
        <dbReference type="EMBL" id="TLU61188.1"/>
    </source>
</evidence>
<dbReference type="PANTHER" id="PTHR21256">
    <property type="entry name" value="HISTIDINOL DEHYDROGENASE HDH"/>
    <property type="match status" value="1"/>
</dbReference>
<feature type="binding site" evidence="12 17">
    <location>
        <position position="359"/>
    </location>
    <ligand>
        <name>Zn(2+)</name>
        <dbReference type="ChEBI" id="CHEBI:29105"/>
    </ligand>
</feature>
<feature type="binding site" evidence="12 15">
    <location>
        <position position="125"/>
    </location>
    <ligand>
        <name>NAD(+)</name>
        <dbReference type="ChEBI" id="CHEBI:57540"/>
    </ligand>
</feature>
<feature type="binding site" evidence="12 16">
    <location>
        <position position="326"/>
    </location>
    <ligand>
        <name>substrate</name>
    </ligand>
</feature>
<dbReference type="GO" id="GO:0000105">
    <property type="term" value="P:L-histidine biosynthetic process"/>
    <property type="evidence" value="ECO:0007669"/>
    <property type="project" value="UniProtKB-UniRule"/>
</dbReference>
<comment type="similarity">
    <text evidence="3 12 13 18">Belongs to the histidinol dehydrogenase family.</text>
</comment>
<comment type="function">
    <text evidence="1 12">Catalyzes the sequential NAD-dependent oxidations of L-histidinol to L-histidinaldehyde and then to L-histidine.</text>
</comment>
<dbReference type="CDD" id="cd06572">
    <property type="entry name" value="Histidinol_dh"/>
    <property type="match status" value="1"/>
</dbReference>
<organism evidence="19 20">
    <name type="scientific">Thalassotalea litorea</name>
    <dbReference type="NCBI Taxonomy" id="2020715"/>
    <lineage>
        <taxon>Bacteria</taxon>
        <taxon>Pseudomonadati</taxon>
        <taxon>Pseudomonadota</taxon>
        <taxon>Gammaproteobacteria</taxon>
        <taxon>Alteromonadales</taxon>
        <taxon>Colwelliaceae</taxon>
        <taxon>Thalassotalea</taxon>
    </lineage>
</organism>
<dbReference type="EMBL" id="VCBC01000018">
    <property type="protein sequence ID" value="TLU61188.1"/>
    <property type="molecule type" value="Genomic_DNA"/>
</dbReference>
<evidence type="ECO:0000256" key="1">
    <source>
        <dbReference type="ARBA" id="ARBA00003850"/>
    </source>
</evidence>
<evidence type="ECO:0000256" key="11">
    <source>
        <dbReference type="ARBA" id="ARBA00049489"/>
    </source>
</evidence>
<evidence type="ECO:0000256" key="15">
    <source>
        <dbReference type="PIRSR" id="PIRSR000099-2"/>
    </source>
</evidence>
<dbReference type="InterPro" id="IPR012131">
    <property type="entry name" value="Hstdl_DH"/>
</dbReference>
<feature type="active site" description="Proton acceptor" evidence="12 14">
    <location>
        <position position="325"/>
    </location>
</feature>
<evidence type="ECO:0000256" key="13">
    <source>
        <dbReference type="PIRNR" id="PIRNR000099"/>
    </source>
</evidence>
<keyword evidence="8 12" id="KW-0560">Oxidoreductase</keyword>
<keyword evidence="10 12" id="KW-0368">Histidine biosynthesis</keyword>
<name>A0A5R9IGA8_9GAMM</name>
<evidence type="ECO:0000256" key="3">
    <source>
        <dbReference type="ARBA" id="ARBA00010178"/>
    </source>
</evidence>
<evidence type="ECO:0000256" key="2">
    <source>
        <dbReference type="ARBA" id="ARBA00004940"/>
    </source>
</evidence>
<feature type="binding site" evidence="12 17">
    <location>
        <position position="418"/>
    </location>
    <ligand>
        <name>Zn(2+)</name>
        <dbReference type="ChEBI" id="CHEBI:29105"/>
    </ligand>
</feature>
<dbReference type="FunFam" id="3.40.50.1980:FF:000001">
    <property type="entry name" value="Histidinol dehydrogenase"/>
    <property type="match status" value="1"/>
</dbReference>
<dbReference type="FunFam" id="3.40.50.1980:FF:000002">
    <property type="entry name" value="Histidinol dehydrogenase, chloroplastic"/>
    <property type="match status" value="1"/>
</dbReference>
<dbReference type="Pfam" id="PF00815">
    <property type="entry name" value="Histidinol_dh"/>
    <property type="match status" value="1"/>
</dbReference>
<dbReference type="NCBIfam" id="TIGR00069">
    <property type="entry name" value="hisD"/>
    <property type="match status" value="1"/>
</dbReference>
<feature type="binding site" evidence="12 16">
    <location>
        <position position="236"/>
    </location>
    <ligand>
        <name>substrate</name>
    </ligand>
</feature>
<evidence type="ECO:0000256" key="5">
    <source>
        <dbReference type="ARBA" id="ARBA00022605"/>
    </source>
</evidence>
<evidence type="ECO:0000256" key="18">
    <source>
        <dbReference type="RuleBase" id="RU004175"/>
    </source>
</evidence>
<dbReference type="PANTHER" id="PTHR21256:SF2">
    <property type="entry name" value="HISTIDINE BIOSYNTHESIS TRIFUNCTIONAL PROTEIN"/>
    <property type="match status" value="1"/>
</dbReference>
<dbReference type="InterPro" id="IPR001692">
    <property type="entry name" value="Histidinol_DH_CS"/>
</dbReference>
<keyword evidence="20" id="KW-1185">Reference proteome</keyword>
<comment type="cofactor">
    <cofactor evidence="12 17">
        <name>Zn(2+)</name>
        <dbReference type="ChEBI" id="CHEBI:29105"/>
    </cofactor>
    <text evidence="12 17">Binds 1 zinc ion per subunit.</text>
</comment>
<feature type="active site" description="Proton acceptor" evidence="12 14">
    <location>
        <position position="326"/>
    </location>
</feature>
<feature type="binding site" evidence="12 16">
    <location>
        <position position="258"/>
    </location>
    <ligand>
        <name>substrate</name>
    </ligand>
</feature>
<proteinExistence type="inferred from homology"/>
<dbReference type="GO" id="GO:0005829">
    <property type="term" value="C:cytosol"/>
    <property type="evidence" value="ECO:0007669"/>
    <property type="project" value="TreeGrafter"/>
</dbReference>
<dbReference type="AlphaFoldDB" id="A0A5R9IGA8"/>
<reference evidence="19 20" key="1">
    <citation type="submission" date="2019-05" db="EMBL/GenBank/DDBJ databases">
        <title>Genome sequences of Thalassotalea litorea 1K03283.</title>
        <authorList>
            <person name="Zhang D."/>
        </authorList>
    </citation>
    <scope>NUCLEOTIDE SEQUENCE [LARGE SCALE GENOMIC DNA]</scope>
    <source>
        <strain evidence="19 20">MCCC 1K03283</strain>
    </source>
</reference>
<dbReference type="SUPFAM" id="SSF53720">
    <property type="entry name" value="ALDH-like"/>
    <property type="match status" value="1"/>
</dbReference>
<dbReference type="HAMAP" id="MF_01024">
    <property type="entry name" value="HisD"/>
    <property type="match status" value="1"/>
</dbReference>
<feature type="binding site" evidence="12 15">
    <location>
        <position position="187"/>
    </location>
    <ligand>
        <name>NAD(+)</name>
        <dbReference type="ChEBI" id="CHEBI:57540"/>
    </ligand>
</feature>
<dbReference type="Gene3D" id="1.20.5.1300">
    <property type="match status" value="1"/>
</dbReference>
<keyword evidence="5 12" id="KW-0028">Amino-acid biosynthesis</keyword>
<evidence type="ECO:0000256" key="12">
    <source>
        <dbReference type="HAMAP-Rule" id="MF_01024"/>
    </source>
</evidence>
<dbReference type="GO" id="GO:0008270">
    <property type="term" value="F:zinc ion binding"/>
    <property type="evidence" value="ECO:0007669"/>
    <property type="project" value="UniProtKB-UniRule"/>
</dbReference>
<comment type="catalytic activity">
    <reaction evidence="11 12">
        <text>L-histidinol + 2 NAD(+) + H2O = L-histidine + 2 NADH + 3 H(+)</text>
        <dbReference type="Rhea" id="RHEA:20641"/>
        <dbReference type="ChEBI" id="CHEBI:15377"/>
        <dbReference type="ChEBI" id="CHEBI:15378"/>
        <dbReference type="ChEBI" id="CHEBI:57540"/>
        <dbReference type="ChEBI" id="CHEBI:57595"/>
        <dbReference type="ChEBI" id="CHEBI:57699"/>
        <dbReference type="ChEBI" id="CHEBI:57945"/>
        <dbReference type="EC" id="1.1.1.23"/>
    </reaction>
</comment>
<dbReference type="EC" id="1.1.1.23" evidence="4 12"/>
<feature type="binding site" evidence="12 15">
    <location>
        <position position="210"/>
    </location>
    <ligand>
        <name>NAD(+)</name>
        <dbReference type="ChEBI" id="CHEBI:57540"/>
    </ligand>
</feature>
<dbReference type="GO" id="GO:0051287">
    <property type="term" value="F:NAD binding"/>
    <property type="evidence" value="ECO:0007669"/>
    <property type="project" value="InterPro"/>
</dbReference>
<accession>A0A5R9IGA8</accession>
<feature type="binding site" evidence="12 17">
    <location>
        <position position="261"/>
    </location>
    <ligand>
        <name>Zn(2+)</name>
        <dbReference type="ChEBI" id="CHEBI:29105"/>
    </ligand>
</feature>
<evidence type="ECO:0000256" key="14">
    <source>
        <dbReference type="PIRSR" id="PIRSR000099-1"/>
    </source>
</evidence>
<feature type="binding site" evidence="12 16">
    <location>
        <position position="261"/>
    </location>
    <ligand>
        <name>substrate</name>
    </ligand>
</feature>
<feature type="binding site" evidence="12 16">
    <location>
        <position position="359"/>
    </location>
    <ligand>
        <name>substrate</name>
    </ligand>
</feature>
<evidence type="ECO:0000256" key="10">
    <source>
        <dbReference type="ARBA" id="ARBA00023102"/>
    </source>
</evidence>
<dbReference type="PIRSF" id="PIRSF000099">
    <property type="entry name" value="Histidinol_dh"/>
    <property type="match status" value="1"/>
</dbReference>
<feature type="binding site" evidence="12 16">
    <location>
        <position position="418"/>
    </location>
    <ligand>
        <name>substrate</name>
    </ligand>
</feature>
<dbReference type="OrthoDB" id="9805269at2"/>
<dbReference type="PROSITE" id="PS00611">
    <property type="entry name" value="HISOL_DEHYDROGENASE"/>
    <property type="match status" value="1"/>
</dbReference>
<evidence type="ECO:0000256" key="8">
    <source>
        <dbReference type="ARBA" id="ARBA00023002"/>
    </source>
</evidence>
<comment type="caution">
    <text evidence="19">The sequence shown here is derived from an EMBL/GenBank/DDBJ whole genome shotgun (WGS) entry which is preliminary data.</text>
</comment>
<evidence type="ECO:0000256" key="7">
    <source>
        <dbReference type="ARBA" id="ARBA00022833"/>
    </source>
</evidence>
<feature type="binding site" evidence="12 16">
    <location>
        <position position="413"/>
    </location>
    <ligand>
        <name>substrate</name>
    </ligand>
</feature>
<evidence type="ECO:0000256" key="16">
    <source>
        <dbReference type="PIRSR" id="PIRSR000099-3"/>
    </source>
</evidence>
<evidence type="ECO:0000256" key="4">
    <source>
        <dbReference type="ARBA" id="ARBA00012965"/>
    </source>
</evidence>
<dbReference type="GO" id="GO:0004399">
    <property type="term" value="F:histidinol dehydrogenase activity"/>
    <property type="evidence" value="ECO:0007669"/>
    <property type="project" value="UniProtKB-UniRule"/>
</dbReference>
<protein>
    <recommendedName>
        <fullName evidence="4 12">Histidinol dehydrogenase</fullName>
        <shortName evidence="12">HDH</shortName>
        <ecNumber evidence="4 12">1.1.1.23</ecNumber>
    </recommendedName>
</protein>
<dbReference type="Proteomes" id="UP000307790">
    <property type="component" value="Unassembled WGS sequence"/>
</dbReference>
<dbReference type="PRINTS" id="PR00083">
    <property type="entry name" value="HOLDHDRGNASE"/>
</dbReference>
<keyword evidence="7 12" id="KW-0862">Zinc</keyword>
<dbReference type="RefSeq" id="WP_138321235.1">
    <property type="nucleotide sequence ID" value="NZ_VCBC01000018.1"/>
</dbReference>
<evidence type="ECO:0000313" key="20">
    <source>
        <dbReference type="Proteomes" id="UP000307790"/>
    </source>
</evidence>
<feature type="binding site" evidence="12 17">
    <location>
        <position position="258"/>
    </location>
    <ligand>
        <name>Zn(2+)</name>
        <dbReference type="ChEBI" id="CHEBI:29105"/>
    </ligand>
</feature>
<evidence type="ECO:0000256" key="17">
    <source>
        <dbReference type="PIRSR" id="PIRSR000099-4"/>
    </source>
</evidence>
<comment type="pathway">
    <text evidence="2 12">Amino-acid biosynthesis; L-histidine biosynthesis; L-histidine from 5-phospho-alpha-D-ribose 1-diphosphate: step 9/9.</text>
</comment>
<keyword evidence="9 12" id="KW-0520">NAD</keyword>